<dbReference type="AlphaFoldDB" id="A0A5E4QE26"/>
<evidence type="ECO:0000313" key="10">
    <source>
        <dbReference type="Proteomes" id="UP000324832"/>
    </source>
</evidence>
<reference evidence="9 10" key="1">
    <citation type="submission" date="2017-07" db="EMBL/GenBank/DDBJ databases">
        <authorList>
            <person name="Talla V."/>
            <person name="Backstrom N."/>
        </authorList>
    </citation>
    <scope>NUCLEOTIDE SEQUENCE [LARGE SCALE GENOMIC DNA]</scope>
</reference>
<dbReference type="GO" id="GO:0031297">
    <property type="term" value="P:replication fork processing"/>
    <property type="evidence" value="ECO:0007669"/>
    <property type="project" value="UniProtKB-UniRule"/>
</dbReference>
<comment type="subcellular location">
    <subcellularLocation>
        <location evidence="1 6">Nucleus</location>
    </subcellularLocation>
</comment>
<evidence type="ECO:0000256" key="3">
    <source>
        <dbReference type="ARBA" id="ARBA00022763"/>
    </source>
</evidence>
<dbReference type="PANTHER" id="PTHR13220">
    <property type="entry name" value="TIMELESS INTERACTING-RELATED"/>
    <property type="match status" value="1"/>
</dbReference>
<name>A0A5E4QE26_9NEOP</name>
<feature type="region of interest" description="Disordered" evidence="7">
    <location>
        <begin position="245"/>
        <end position="297"/>
    </location>
</feature>
<evidence type="ECO:0000256" key="1">
    <source>
        <dbReference type="ARBA" id="ARBA00004123"/>
    </source>
</evidence>
<proteinExistence type="inferred from homology"/>
<keyword evidence="5 6" id="KW-0131">Cell cycle</keyword>
<dbReference type="GO" id="GO:0031298">
    <property type="term" value="C:replication fork protection complex"/>
    <property type="evidence" value="ECO:0007669"/>
    <property type="project" value="TreeGrafter"/>
</dbReference>
<dbReference type="GO" id="GO:0006974">
    <property type="term" value="P:DNA damage response"/>
    <property type="evidence" value="ECO:0007669"/>
    <property type="project" value="UniProtKB-KW"/>
</dbReference>
<keyword evidence="10" id="KW-1185">Reference proteome</keyword>
<dbReference type="Proteomes" id="UP000324832">
    <property type="component" value="Unassembled WGS sequence"/>
</dbReference>
<evidence type="ECO:0000259" key="8">
    <source>
        <dbReference type="Pfam" id="PF07962"/>
    </source>
</evidence>
<comment type="similarity">
    <text evidence="2 6">Belongs to the CSM3 family.</text>
</comment>
<feature type="domain" description="Chromosome segregation in meiosis protein 3" evidence="8">
    <location>
        <begin position="44"/>
        <end position="98"/>
    </location>
</feature>
<evidence type="ECO:0000313" key="9">
    <source>
        <dbReference type="EMBL" id="VVC95785.1"/>
    </source>
</evidence>
<gene>
    <name evidence="9" type="ORF">LSINAPIS_LOCUS7427</name>
</gene>
<protein>
    <recommendedName>
        <fullName evidence="6">TIMELESS-interacting protein</fullName>
    </recommendedName>
</protein>
<evidence type="ECO:0000256" key="5">
    <source>
        <dbReference type="ARBA" id="ARBA00023306"/>
    </source>
</evidence>
<organism evidence="9 10">
    <name type="scientific">Leptidea sinapis</name>
    <dbReference type="NCBI Taxonomy" id="189913"/>
    <lineage>
        <taxon>Eukaryota</taxon>
        <taxon>Metazoa</taxon>
        <taxon>Ecdysozoa</taxon>
        <taxon>Arthropoda</taxon>
        <taxon>Hexapoda</taxon>
        <taxon>Insecta</taxon>
        <taxon>Pterygota</taxon>
        <taxon>Neoptera</taxon>
        <taxon>Endopterygota</taxon>
        <taxon>Lepidoptera</taxon>
        <taxon>Glossata</taxon>
        <taxon>Ditrysia</taxon>
        <taxon>Papilionoidea</taxon>
        <taxon>Pieridae</taxon>
        <taxon>Dismorphiinae</taxon>
        <taxon>Leptidea</taxon>
    </lineage>
</organism>
<dbReference type="Pfam" id="PF07962">
    <property type="entry name" value="Swi3"/>
    <property type="match status" value="1"/>
</dbReference>
<feature type="region of interest" description="Disordered" evidence="7">
    <location>
        <begin position="19"/>
        <end position="50"/>
    </location>
</feature>
<sequence length="362" mass="41239">MSLLEDVFLQDEANEANELERIIEGGDHEERYSDDNSEKEGEAGKGHEKEDLDVVLKKLEHWAYRLYPKFQFEDCLKKIEALGKKRAVMVNLHKIRSDQFTSEERVVQQDSSDEDVPQEDEFDKLLQQQIELARSTPAKAAENIESSQAANRTLIMPKPTSSPSISEEQKERMIRNRKLAEERRLAKLKNLENNMSHPESDINMNASEILTDKHNINETVIEVQIETHRTSIDTQERIATDIQEGHKDSNKLTGSKIGEVENKNNISDNGQNIGTNDLPSNDSAVDDKTISDPNNLNLNRISPIERVIENNIIQSTIQGLVENDNNLNHERDLINQDLVQEAAGSRDVLNNDIMDVDFSEEF</sequence>
<dbReference type="GO" id="GO:0000076">
    <property type="term" value="P:DNA replication checkpoint signaling"/>
    <property type="evidence" value="ECO:0007669"/>
    <property type="project" value="UniProtKB-UniRule"/>
</dbReference>
<accession>A0A5E4QE26</accession>
<dbReference type="GO" id="GO:0043111">
    <property type="term" value="P:replication fork arrest"/>
    <property type="evidence" value="ECO:0007669"/>
    <property type="project" value="TreeGrafter"/>
</dbReference>
<dbReference type="InterPro" id="IPR040038">
    <property type="entry name" value="TIPIN/Csm3/Swi3"/>
</dbReference>
<evidence type="ECO:0000256" key="2">
    <source>
        <dbReference type="ARBA" id="ARBA00006075"/>
    </source>
</evidence>
<feature type="compositionally biased region" description="Polar residues" evidence="7">
    <location>
        <begin position="263"/>
        <end position="283"/>
    </location>
</feature>
<dbReference type="PANTHER" id="PTHR13220:SF11">
    <property type="entry name" value="TIMELESS-INTERACTING PROTEIN"/>
    <property type="match status" value="1"/>
</dbReference>
<keyword evidence="3 6" id="KW-0227">DNA damage</keyword>
<comment type="function">
    <text evidence="6">Plays an important role in the control of DNA replication and the maintenance of replication fork stability.</text>
</comment>
<keyword evidence="4 6" id="KW-0539">Nucleus</keyword>
<dbReference type="InterPro" id="IPR012923">
    <property type="entry name" value="Csm3"/>
</dbReference>
<evidence type="ECO:0000256" key="7">
    <source>
        <dbReference type="SAM" id="MobiDB-lite"/>
    </source>
</evidence>
<evidence type="ECO:0000256" key="4">
    <source>
        <dbReference type="ARBA" id="ARBA00023242"/>
    </source>
</evidence>
<dbReference type="EMBL" id="FZQP02002448">
    <property type="protein sequence ID" value="VVC95785.1"/>
    <property type="molecule type" value="Genomic_DNA"/>
</dbReference>
<evidence type="ECO:0000256" key="6">
    <source>
        <dbReference type="RuleBase" id="RU366049"/>
    </source>
</evidence>
<dbReference type="GO" id="GO:0003677">
    <property type="term" value="F:DNA binding"/>
    <property type="evidence" value="ECO:0007669"/>
    <property type="project" value="TreeGrafter"/>
</dbReference>